<dbReference type="OrthoDB" id="2432613at2759"/>
<dbReference type="InterPro" id="IPR045328">
    <property type="entry name" value="Kre9/Knh1"/>
</dbReference>
<dbReference type="AlphaFoldDB" id="A0A397TA56"/>
<dbReference type="GO" id="GO:0006078">
    <property type="term" value="P:(1-&gt;6)-beta-D-glucan biosynthetic process"/>
    <property type="evidence" value="ECO:0007669"/>
    <property type="project" value="InterPro"/>
</dbReference>
<feature type="signal peptide" evidence="2">
    <location>
        <begin position="1"/>
        <end position="29"/>
    </location>
</feature>
<dbReference type="STRING" id="658196.A0A397TA56"/>
<feature type="region of interest" description="Disordered" evidence="1">
    <location>
        <begin position="139"/>
        <end position="159"/>
    </location>
</feature>
<gene>
    <name evidence="3" type="ORF">C1645_817126</name>
</gene>
<sequence>MKQSIYFLVFGLLLFSVVIEANLFPVVNGTTICSSKKPCLLKWTEDGTSPKLAELPNVQINLMTGPNDNQIKVMDLGTVPPLVGKTVYNISPNLGPPGRYYFYKFTAGTDEVWSGRFIIQDIQGTIPGFDPKTINAKGDVLGDPGNNNTTSSTDKPASASSVLSVNRVTAMGLSITAMAAVSYLC</sequence>
<dbReference type="PANTHER" id="PTHR28154:SF1">
    <property type="entry name" value="CELL WALL SYNTHESIS PROTEIN KNH1-RELATED"/>
    <property type="match status" value="1"/>
</dbReference>
<evidence type="ECO:0000256" key="1">
    <source>
        <dbReference type="SAM" id="MobiDB-lite"/>
    </source>
</evidence>
<name>A0A397TA56_9GLOM</name>
<protein>
    <recommendedName>
        <fullName evidence="5">Ser-Thr-rich glycosyl-phosphatidyl-inositol-anchored membrane family-domain-containing protein</fullName>
    </recommendedName>
</protein>
<feature type="compositionally biased region" description="Polar residues" evidence="1">
    <location>
        <begin position="145"/>
        <end position="159"/>
    </location>
</feature>
<dbReference type="Proteomes" id="UP000265703">
    <property type="component" value="Unassembled WGS sequence"/>
</dbReference>
<proteinExistence type="predicted"/>
<evidence type="ECO:0000313" key="3">
    <source>
        <dbReference type="EMBL" id="RIA95153.1"/>
    </source>
</evidence>
<feature type="chain" id="PRO_5017413599" description="Ser-Thr-rich glycosyl-phosphatidyl-inositol-anchored membrane family-domain-containing protein" evidence="2">
    <location>
        <begin position="30"/>
        <end position="185"/>
    </location>
</feature>
<keyword evidence="4" id="KW-1185">Reference proteome</keyword>
<evidence type="ECO:0000313" key="4">
    <source>
        <dbReference type="Proteomes" id="UP000265703"/>
    </source>
</evidence>
<comment type="caution">
    <text evidence="3">The sequence shown here is derived from an EMBL/GenBank/DDBJ whole genome shotgun (WGS) entry which is preliminary data.</text>
</comment>
<organism evidence="3 4">
    <name type="scientific">Glomus cerebriforme</name>
    <dbReference type="NCBI Taxonomy" id="658196"/>
    <lineage>
        <taxon>Eukaryota</taxon>
        <taxon>Fungi</taxon>
        <taxon>Fungi incertae sedis</taxon>
        <taxon>Mucoromycota</taxon>
        <taxon>Glomeromycotina</taxon>
        <taxon>Glomeromycetes</taxon>
        <taxon>Glomerales</taxon>
        <taxon>Glomeraceae</taxon>
        <taxon>Glomus</taxon>
    </lineage>
</organism>
<reference evidence="3 4" key="1">
    <citation type="submission" date="2018-06" db="EMBL/GenBank/DDBJ databases">
        <title>Comparative genomics reveals the genomic features of Rhizophagus irregularis, R. cerebriforme, R. diaphanum and Gigaspora rosea, and their symbiotic lifestyle signature.</title>
        <authorList>
            <person name="Morin E."/>
            <person name="San Clemente H."/>
            <person name="Chen E.C.H."/>
            <person name="De La Providencia I."/>
            <person name="Hainaut M."/>
            <person name="Kuo A."/>
            <person name="Kohler A."/>
            <person name="Murat C."/>
            <person name="Tang N."/>
            <person name="Roy S."/>
            <person name="Loubradou J."/>
            <person name="Henrissat B."/>
            <person name="Grigoriev I.V."/>
            <person name="Corradi N."/>
            <person name="Roux C."/>
            <person name="Martin F.M."/>
        </authorList>
    </citation>
    <scope>NUCLEOTIDE SEQUENCE [LARGE SCALE GENOMIC DNA]</scope>
    <source>
        <strain evidence="3 4">DAOM 227022</strain>
    </source>
</reference>
<evidence type="ECO:0000256" key="2">
    <source>
        <dbReference type="SAM" id="SignalP"/>
    </source>
</evidence>
<keyword evidence="2" id="KW-0732">Signal</keyword>
<dbReference type="GO" id="GO:0042546">
    <property type="term" value="P:cell wall biogenesis"/>
    <property type="evidence" value="ECO:0007669"/>
    <property type="project" value="InterPro"/>
</dbReference>
<dbReference type="PANTHER" id="PTHR28154">
    <property type="entry name" value="CELL WALL SYNTHESIS PROTEIN KNH1-RELATED"/>
    <property type="match status" value="1"/>
</dbReference>
<dbReference type="EMBL" id="QKYT01000067">
    <property type="protein sequence ID" value="RIA95153.1"/>
    <property type="molecule type" value="Genomic_DNA"/>
</dbReference>
<evidence type="ECO:0008006" key="5">
    <source>
        <dbReference type="Google" id="ProtNLM"/>
    </source>
</evidence>
<accession>A0A397TA56</accession>